<dbReference type="Gene3D" id="6.10.140.1950">
    <property type="match status" value="1"/>
</dbReference>
<dbReference type="GO" id="GO:0003747">
    <property type="term" value="F:translation release factor activity"/>
    <property type="evidence" value="ECO:0007669"/>
    <property type="project" value="InterPro"/>
</dbReference>
<dbReference type="PANTHER" id="PTHR43804">
    <property type="entry name" value="LD18447P"/>
    <property type="match status" value="1"/>
</dbReference>
<dbReference type="Gene3D" id="3.30.70.1660">
    <property type="match status" value="1"/>
</dbReference>
<reference evidence="6" key="1">
    <citation type="submission" date="2021-01" db="EMBL/GenBank/DDBJ databases">
        <authorList>
            <person name="Corre E."/>
            <person name="Pelletier E."/>
            <person name="Niang G."/>
            <person name="Scheremetjew M."/>
            <person name="Finn R."/>
            <person name="Kale V."/>
            <person name="Holt S."/>
            <person name="Cochrane G."/>
            <person name="Meng A."/>
            <person name="Brown T."/>
            <person name="Cohen L."/>
        </authorList>
    </citation>
    <scope>NUCLEOTIDE SEQUENCE</scope>
    <source>
        <strain evidence="6">CCMP645</strain>
    </source>
</reference>
<dbReference type="EMBL" id="HBIZ01055073">
    <property type="protein sequence ID" value="CAE0782558.1"/>
    <property type="molecule type" value="Transcribed_RNA"/>
</dbReference>
<organism evidence="6">
    <name type="scientific">Chrysotila carterae</name>
    <name type="common">Marine alga</name>
    <name type="synonym">Syracosphaera carterae</name>
    <dbReference type="NCBI Taxonomy" id="13221"/>
    <lineage>
        <taxon>Eukaryota</taxon>
        <taxon>Haptista</taxon>
        <taxon>Haptophyta</taxon>
        <taxon>Prymnesiophyceae</taxon>
        <taxon>Isochrysidales</taxon>
        <taxon>Isochrysidaceae</taxon>
        <taxon>Chrysotila</taxon>
    </lineage>
</organism>
<evidence type="ECO:0000256" key="3">
    <source>
        <dbReference type="ARBA" id="ARBA00022917"/>
    </source>
</evidence>
<dbReference type="InterPro" id="IPR005139">
    <property type="entry name" value="PCRF"/>
</dbReference>
<dbReference type="FunFam" id="3.30.160.20:FF:000004">
    <property type="entry name" value="Peptide chain release factor 1"/>
    <property type="match status" value="1"/>
</dbReference>
<keyword evidence="4" id="KW-0175">Coiled coil</keyword>
<comment type="similarity">
    <text evidence="1">Belongs to the prokaryotic/mitochondrial release factor family.</text>
</comment>
<dbReference type="InterPro" id="IPR000352">
    <property type="entry name" value="Pep_chain_release_fac_I"/>
</dbReference>
<proteinExistence type="inferred from homology"/>
<dbReference type="Gene3D" id="3.30.160.20">
    <property type="match status" value="1"/>
</dbReference>
<dbReference type="PANTHER" id="PTHR43804:SF7">
    <property type="entry name" value="LD18447P"/>
    <property type="match status" value="1"/>
</dbReference>
<name>A0A7S4F982_CHRCT</name>
<dbReference type="Pfam" id="PF03462">
    <property type="entry name" value="PCRF"/>
    <property type="match status" value="1"/>
</dbReference>
<dbReference type="SMART" id="SM00937">
    <property type="entry name" value="PCRF"/>
    <property type="match status" value="1"/>
</dbReference>
<keyword evidence="2" id="KW-0488">Methylation</keyword>
<dbReference type="Pfam" id="PF00472">
    <property type="entry name" value="RF-1"/>
    <property type="match status" value="1"/>
</dbReference>
<feature type="domain" description="Prokaryotic-type class I peptide chain release factors" evidence="5">
    <location>
        <begin position="303"/>
        <end position="319"/>
    </location>
</feature>
<gene>
    <name evidence="6" type="ORF">PCAR00345_LOCUS35260</name>
</gene>
<dbReference type="AlphaFoldDB" id="A0A7S4F982"/>
<accession>A0A7S4F982</accession>
<dbReference type="GO" id="GO:0005737">
    <property type="term" value="C:cytoplasm"/>
    <property type="evidence" value="ECO:0007669"/>
    <property type="project" value="UniProtKB-ARBA"/>
</dbReference>
<evidence type="ECO:0000313" key="6">
    <source>
        <dbReference type="EMBL" id="CAE0782558.1"/>
    </source>
</evidence>
<evidence type="ECO:0000259" key="5">
    <source>
        <dbReference type="PROSITE" id="PS00745"/>
    </source>
</evidence>
<sequence length="440" mass="48748">MSPARPMSRLCSVLPASSALCALRSSYGSFSRSLSKRVAAQTSSKHSLRIFSTAPSVAASSTTFTALCSSTKPPILEKAVARHIEKECSEYQQLLREMETGDFDVKRAKRVGSLEPLVQAQDELRRTVEEVLGLRELISDSSAETELREMAKEELKQNESNLEEQRERLLSLITPSNEQEVDDPSKAMIEFHAGVGGQEAALFAQELLGMYSKYAKLQRWKFEILECTELETGGIREATASVHGEGVFEALSLETGTHRVQRIPVTESLGRVHTSTAVVAVLPEVQLTESELDPADVIVEVYRAGGAGGQHVNTTESAVRLIHKPTGIKVTCQNERSQHQNKATAMKVLATKLKARDAEIAAEKRNASREGISSGSRSDRIRTYNYADDRITDHRIGLSSFGIDRMLNGEMLGEFISELEKHRRKEMLQLFLEKIAKEET</sequence>
<evidence type="ECO:0000256" key="2">
    <source>
        <dbReference type="ARBA" id="ARBA00022481"/>
    </source>
</evidence>
<dbReference type="SUPFAM" id="SSF75620">
    <property type="entry name" value="Release factor"/>
    <property type="match status" value="1"/>
</dbReference>
<dbReference type="InterPro" id="IPR050057">
    <property type="entry name" value="Prokaryotic/Mito_RF"/>
</dbReference>
<evidence type="ECO:0000256" key="4">
    <source>
        <dbReference type="SAM" id="Coils"/>
    </source>
</evidence>
<keyword evidence="3" id="KW-0648">Protein biosynthesis</keyword>
<evidence type="ECO:0000256" key="1">
    <source>
        <dbReference type="ARBA" id="ARBA00010835"/>
    </source>
</evidence>
<dbReference type="InterPro" id="IPR045853">
    <property type="entry name" value="Pep_chain_release_fac_I_sf"/>
</dbReference>
<protein>
    <recommendedName>
        <fullName evidence="5">Prokaryotic-type class I peptide chain release factors domain-containing protein</fullName>
    </recommendedName>
</protein>
<dbReference type="PROSITE" id="PS00745">
    <property type="entry name" value="RF_PROK_I"/>
    <property type="match status" value="1"/>
</dbReference>
<feature type="coiled-coil region" evidence="4">
    <location>
        <begin position="117"/>
        <end position="172"/>
    </location>
</feature>